<evidence type="ECO:0000256" key="2">
    <source>
        <dbReference type="ARBA" id="ARBA00006055"/>
    </source>
</evidence>
<reference evidence="12 13" key="1">
    <citation type="journal article" date="2015" name="BMC Genomics">
        <title>Insights from the genome of Ophiocordyceps polyrhachis-furcata to pathogenicity and host specificity in insect fungi.</title>
        <authorList>
            <person name="Wichadakul D."/>
            <person name="Kobmoo N."/>
            <person name="Ingsriswang S."/>
            <person name="Tangphatsornruang S."/>
            <person name="Chantasingh D."/>
            <person name="Luangsa-ard J.J."/>
            <person name="Eurwilaichitr L."/>
        </authorList>
    </citation>
    <scope>NUCLEOTIDE SEQUENCE [LARGE SCALE GENOMIC DNA]</scope>
    <source>
        <strain evidence="12 13">BCC 54312</strain>
    </source>
</reference>
<organism evidence="12 13">
    <name type="scientific">Ophiocordyceps polyrhachis-furcata BCC 54312</name>
    <dbReference type="NCBI Taxonomy" id="1330021"/>
    <lineage>
        <taxon>Eukaryota</taxon>
        <taxon>Fungi</taxon>
        <taxon>Dikarya</taxon>
        <taxon>Ascomycota</taxon>
        <taxon>Pezizomycotina</taxon>
        <taxon>Sordariomycetes</taxon>
        <taxon>Hypocreomycetidae</taxon>
        <taxon>Hypocreales</taxon>
        <taxon>Ophiocordycipitaceae</taxon>
        <taxon>Ophiocordyceps</taxon>
    </lineage>
</organism>
<evidence type="ECO:0000313" key="13">
    <source>
        <dbReference type="Proteomes" id="UP000253664"/>
    </source>
</evidence>
<dbReference type="GO" id="GO:0071555">
    <property type="term" value="P:cell wall organization"/>
    <property type="evidence" value="ECO:0007669"/>
    <property type="project" value="UniProtKB-KW"/>
</dbReference>
<evidence type="ECO:0000313" key="12">
    <source>
        <dbReference type="EMBL" id="RCI13219.1"/>
    </source>
</evidence>
<keyword evidence="13" id="KW-1185">Reference proteome</keyword>
<dbReference type="Pfam" id="PF10290">
    <property type="entry name" value="YJL171C_Tos1_N"/>
    <property type="match status" value="1"/>
</dbReference>
<keyword evidence="6" id="KW-0326">Glycosidase</keyword>
<gene>
    <name evidence="12" type="ORF">L249_0284</name>
</gene>
<dbReference type="EC" id="3.2.1.39" evidence="3"/>
<comment type="catalytic activity">
    <reaction evidence="1">
        <text>Hydrolysis of (1-&gt;3)-beta-D-glucosidic linkages in (1-&gt;3)-beta-D-glucans.</text>
        <dbReference type="EC" id="3.2.1.39"/>
    </reaction>
</comment>
<feature type="chain" id="PRO_5016784963" description="glucan endo-1,3-beta-D-glucosidase" evidence="9">
    <location>
        <begin position="20"/>
        <end position="455"/>
    </location>
</feature>
<name>A0A367LFM2_9HYPO</name>
<dbReference type="InterPro" id="IPR018807">
    <property type="entry name" value="YJL171C/Tos1_N"/>
</dbReference>
<feature type="region of interest" description="Disordered" evidence="8">
    <location>
        <begin position="133"/>
        <end position="195"/>
    </location>
</feature>
<keyword evidence="4 9" id="KW-0732">Signal</keyword>
<feature type="domain" description="Cell wall protein YJL171C/Tos1 C-terminal" evidence="10">
    <location>
        <begin position="200"/>
        <end position="292"/>
    </location>
</feature>
<evidence type="ECO:0000256" key="8">
    <source>
        <dbReference type="SAM" id="MobiDB-lite"/>
    </source>
</evidence>
<dbReference type="InterPro" id="IPR018805">
    <property type="entry name" value="YJL171C/Tos1_C"/>
</dbReference>
<evidence type="ECO:0000259" key="10">
    <source>
        <dbReference type="Pfam" id="PF10287"/>
    </source>
</evidence>
<dbReference type="GO" id="GO:0009277">
    <property type="term" value="C:fungal-type cell wall"/>
    <property type="evidence" value="ECO:0007669"/>
    <property type="project" value="TreeGrafter"/>
</dbReference>
<evidence type="ECO:0000256" key="3">
    <source>
        <dbReference type="ARBA" id="ARBA00012780"/>
    </source>
</evidence>
<accession>A0A367LFM2</accession>
<comment type="similarity">
    <text evidence="2">Belongs to the PGA52 family.</text>
</comment>
<feature type="compositionally biased region" description="Basic residues" evidence="8">
    <location>
        <begin position="162"/>
        <end position="176"/>
    </location>
</feature>
<evidence type="ECO:0000256" key="6">
    <source>
        <dbReference type="ARBA" id="ARBA00023295"/>
    </source>
</evidence>
<evidence type="ECO:0000256" key="5">
    <source>
        <dbReference type="ARBA" id="ARBA00022801"/>
    </source>
</evidence>
<evidence type="ECO:0000259" key="11">
    <source>
        <dbReference type="Pfam" id="PF10290"/>
    </source>
</evidence>
<evidence type="ECO:0000256" key="7">
    <source>
        <dbReference type="ARBA" id="ARBA00023316"/>
    </source>
</evidence>
<feature type="domain" description="Cell wall protein YJL171C/Tos1 N-terminal" evidence="11">
    <location>
        <begin position="37"/>
        <end position="95"/>
    </location>
</feature>
<dbReference type="AlphaFoldDB" id="A0A367LFM2"/>
<dbReference type="PANTHER" id="PTHR31737:SF2">
    <property type="entry name" value="PROTEIN TOS1"/>
    <property type="match status" value="1"/>
</dbReference>
<dbReference type="GO" id="GO:0042973">
    <property type="term" value="F:glucan endo-1,3-beta-D-glucosidase activity"/>
    <property type="evidence" value="ECO:0007669"/>
    <property type="project" value="UniProtKB-EC"/>
</dbReference>
<evidence type="ECO:0000256" key="4">
    <source>
        <dbReference type="ARBA" id="ARBA00022729"/>
    </source>
</evidence>
<dbReference type="EMBL" id="LKCN02000007">
    <property type="protein sequence ID" value="RCI13219.1"/>
    <property type="molecule type" value="Genomic_DNA"/>
</dbReference>
<keyword evidence="7" id="KW-0961">Cell wall biogenesis/degradation</keyword>
<evidence type="ECO:0000256" key="1">
    <source>
        <dbReference type="ARBA" id="ARBA00000382"/>
    </source>
</evidence>
<proteinExistence type="inferred from homology"/>
<dbReference type="STRING" id="1330021.A0A367LFM2"/>
<dbReference type="PANTHER" id="PTHR31737">
    <property type="entry name" value="PROTEIN TOS1"/>
    <property type="match status" value="1"/>
</dbReference>
<comment type="caution">
    <text evidence="12">The sequence shown here is derived from an EMBL/GenBank/DDBJ whole genome shotgun (WGS) entry which is preliminary data.</text>
</comment>
<feature type="domain" description="Cell wall protein YJL171C/Tos1 C-terminal" evidence="10">
    <location>
        <begin position="305"/>
        <end position="439"/>
    </location>
</feature>
<protein>
    <recommendedName>
        <fullName evidence="3">glucan endo-1,3-beta-D-glucosidase</fullName>
        <ecNumber evidence="3">3.2.1.39</ecNumber>
    </recommendedName>
</protein>
<keyword evidence="5" id="KW-0378">Hydrolase</keyword>
<dbReference type="Gene3D" id="2.60.120.200">
    <property type="match status" value="1"/>
</dbReference>
<dbReference type="Proteomes" id="UP000253664">
    <property type="component" value="Unassembled WGS sequence"/>
</dbReference>
<sequence length="455" mass="50411">MSFPLFVLSLLLLASRARAEGCQLIEGNWYCRETNHTHYSGFHGSGAYNDVVSMPDNGRCGFESRPYRGRLAPLDEDLSIHVRGPCHLTDVAVYTLLKEEPKPKSHQRRKRAQDWVTATIDGKVVSWRNNYHGGAEATRLPKVPPITSPRTGTQQPPPPPHHAAHARPPSRPHRVGPNHASVSPPPAVPNDNADAACEPGNWERIAYYNASHQKVHNMRFLGNYGGQASGVFDNTYGNSLSYLKADASGGAAAPETLRDAIIPSNKEFAIFSAEKCDKASCGFSRTRDVAYSSSPPSLPSPVKTNSARKEGFGGADKIFLFRFSMPLDNNRGFNGDMPAIWLLNGRIPRTVQYGKCSCWTSKCGEVDLFEALHAGSDKCKSTFHIKNGGGSSDWFKRPVDRYITLAAIFHHETASVVIKILPDHVPFAESLDDKTVRHWIRRHPDQTHFDFNNPY</sequence>
<dbReference type="OrthoDB" id="118256at2759"/>
<dbReference type="Pfam" id="PF10287">
    <property type="entry name" value="YJL171C_Tos1_C"/>
    <property type="match status" value="2"/>
</dbReference>
<evidence type="ECO:0000256" key="9">
    <source>
        <dbReference type="SAM" id="SignalP"/>
    </source>
</evidence>
<feature type="signal peptide" evidence="9">
    <location>
        <begin position="1"/>
        <end position="19"/>
    </location>
</feature>